<name>A0A8S2QT20_9BILA</name>
<dbReference type="EMBL" id="CAJOBH010009056">
    <property type="protein sequence ID" value="CAF4130546.1"/>
    <property type="molecule type" value="Genomic_DNA"/>
</dbReference>
<reference evidence="1" key="1">
    <citation type="submission" date="2021-02" db="EMBL/GenBank/DDBJ databases">
        <authorList>
            <person name="Nowell W R."/>
        </authorList>
    </citation>
    <scope>NUCLEOTIDE SEQUENCE</scope>
</reference>
<gene>
    <name evidence="1" type="ORF">BYL167_LOCUS20518</name>
</gene>
<sequence length="39" mass="4503">MSSNNRLNNKYRRTIGSTTSKYRLRTIGSRIIGRAIHPI</sequence>
<dbReference type="AlphaFoldDB" id="A0A8S2QT20"/>
<feature type="non-terminal residue" evidence="1">
    <location>
        <position position="1"/>
    </location>
</feature>
<comment type="caution">
    <text evidence="1">The sequence shown here is derived from an EMBL/GenBank/DDBJ whole genome shotgun (WGS) entry which is preliminary data.</text>
</comment>
<accession>A0A8S2QT20</accession>
<evidence type="ECO:0000313" key="1">
    <source>
        <dbReference type="EMBL" id="CAF4130546.1"/>
    </source>
</evidence>
<evidence type="ECO:0000313" key="2">
    <source>
        <dbReference type="Proteomes" id="UP000681967"/>
    </source>
</evidence>
<proteinExistence type="predicted"/>
<protein>
    <submittedName>
        <fullName evidence="1">Uncharacterized protein</fullName>
    </submittedName>
</protein>
<dbReference type="Proteomes" id="UP000681967">
    <property type="component" value="Unassembled WGS sequence"/>
</dbReference>
<organism evidence="1 2">
    <name type="scientific">Rotaria magnacalcarata</name>
    <dbReference type="NCBI Taxonomy" id="392030"/>
    <lineage>
        <taxon>Eukaryota</taxon>
        <taxon>Metazoa</taxon>
        <taxon>Spiralia</taxon>
        <taxon>Gnathifera</taxon>
        <taxon>Rotifera</taxon>
        <taxon>Eurotatoria</taxon>
        <taxon>Bdelloidea</taxon>
        <taxon>Philodinida</taxon>
        <taxon>Philodinidae</taxon>
        <taxon>Rotaria</taxon>
    </lineage>
</organism>